<comment type="caution">
    <text evidence="1">The sequence shown here is derived from an EMBL/GenBank/DDBJ whole genome shotgun (WGS) entry which is preliminary data.</text>
</comment>
<evidence type="ECO:0000313" key="2">
    <source>
        <dbReference type="Proteomes" id="UP000481360"/>
    </source>
</evidence>
<proteinExistence type="predicted"/>
<dbReference type="RefSeq" id="WP_166055273.1">
    <property type="nucleotide sequence ID" value="NZ_JAAMPJ010000019.1"/>
</dbReference>
<dbReference type="EMBL" id="JAAMPJ010000019">
    <property type="protein sequence ID" value="NGY65982.1"/>
    <property type="molecule type" value="Genomic_DNA"/>
</dbReference>
<protein>
    <submittedName>
        <fullName evidence="1">Uncharacterized protein</fullName>
    </submittedName>
</protein>
<evidence type="ECO:0000313" key="1">
    <source>
        <dbReference type="EMBL" id="NGY65982.1"/>
    </source>
</evidence>
<keyword evidence="2" id="KW-1185">Reference proteome</keyword>
<reference evidence="1 2" key="1">
    <citation type="submission" date="2020-03" db="EMBL/GenBank/DDBJ databases">
        <title>Isolation and identification of active actinomycetes.</title>
        <authorList>
            <person name="Sun X."/>
        </authorList>
    </citation>
    <scope>NUCLEOTIDE SEQUENCE [LARGE SCALE GENOMIC DNA]</scope>
    <source>
        <strain evidence="1 2">NEAU-D13</strain>
    </source>
</reference>
<gene>
    <name evidence="1" type="ORF">G7043_44560</name>
</gene>
<accession>A0A7C9S283</accession>
<dbReference type="Proteomes" id="UP000481360">
    <property type="component" value="Unassembled WGS sequence"/>
</dbReference>
<dbReference type="AlphaFoldDB" id="A0A7C9S283"/>
<sequence>MQEETAVIRVLWMLAQGMVWPWLLEGMCDMAAVERAVRRRFAEPPIGDHLGFHLTDLGRARLVDWYLHHAPLRTDPEHADDWRAVTMR</sequence>
<organism evidence="1 2">
    <name type="scientific">Lentzea alba</name>
    <dbReference type="NCBI Taxonomy" id="2714351"/>
    <lineage>
        <taxon>Bacteria</taxon>
        <taxon>Bacillati</taxon>
        <taxon>Actinomycetota</taxon>
        <taxon>Actinomycetes</taxon>
        <taxon>Pseudonocardiales</taxon>
        <taxon>Pseudonocardiaceae</taxon>
        <taxon>Lentzea</taxon>
    </lineage>
</organism>
<name>A0A7C9S283_9PSEU</name>